<evidence type="ECO:0000256" key="2">
    <source>
        <dbReference type="ARBA" id="ARBA00022448"/>
    </source>
</evidence>
<dbReference type="GO" id="GO:0043190">
    <property type="term" value="C:ATP-binding cassette (ABC) transporter complex"/>
    <property type="evidence" value="ECO:0007669"/>
    <property type="project" value="InterPro"/>
</dbReference>
<protein>
    <submittedName>
        <fullName evidence="6">Peptide/nickel transport system substrate-binding protein</fullName>
    </submittedName>
</protein>
<dbReference type="EMBL" id="JACCFH010000001">
    <property type="protein sequence ID" value="NYG34008.1"/>
    <property type="molecule type" value="Genomic_DNA"/>
</dbReference>
<accession>A0A7Y9QZA2</accession>
<evidence type="ECO:0000313" key="6">
    <source>
        <dbReference type="EMBL" id="NYG34008.1"/>
    </source>
</evidence>
<dbReference type="GO" id="GO:0015833">
    <property type="term" value="P:peptide transport"/>
    <property type="evidence" value="ECO:0007669"/>
    <property type="project" value="TreeGrafter"/>
</dbReference>
<dbReference type="InterPro" id="IPR030678">
    <property type="entry name" value="Peptide/Ni-bd"/>
</dbReference>
<dbReference type="PANTHER" id="PTHR30290:SF9">
    <property type="entry name" value="OLIGOPEPTIDE-BINDING PROTEIN APPA"/>
    <property type="match status" value="1"/>
</dbReference>
<dbReference type="RefSeq" id="WP_246332564.1">
    <property type="nucleotide sequence ID" value="NZ_JACCFH010000001.1"/>
</dbReference>
<evidence type="ECO:0000256" key="3">
    <source>
        <dbReference type="ARBA" id="ARBA00022729"/>
    </source>
</evidence>
<evidence type="ECO:0000313" key="7">
    <source>
        <dbReference type="Proteomes" id="UP000518288"/>
    </source>
</evidence>
<dbReference type="InterPro" id="IPR000914">
    <property type="entry name" value="SBP_5_dom"/>
</dbReference>
<feature type="chain" id="PRO_5030531195" evidence="4">
    <location>
        <begin position="27"/>
        <end position="531"/>
    </location>
</feature>
<keyword evidence="2" id="KW-0813">Transport</keyword>
<keyword evidence="7" id="KW-1185">Reference proteome</keyword>
<dbReference type="InterPro" id="IPR006311">
    <property type="entry name" value="TAT_signal"/>
</dbReference>
<keyword evidence="3 4" id="KW-0732">Signal</keyword>
<evidence type="ECO:0000256" key="4">
    <source>
        <dbReference type="SAM" id="SignalP"/>
    </source>
</evidence>
<dbReference type="PROSITE" id="PS51318">
    <property type="entry name" value="TAT"/>
    <property type="match status" value="1"/>
</dbReference>
<dbReference type="PANTHER" id="PTHR30290">
    <property type="entry name" value="PERIPLASMIC BINDING COMPONENT OF ABC TRANSPORTER"/>
    <property type="match status" value="1"/>
</dbReference>
<dbReference type="Gene3D" id="3.40.190.10">
    <property type="entry name" value="Periplasmic binding protein-like II"/>
    <property type="match status" value="1"/>
</dbReference>
<dbReference type="Pfam" id="PF00496">
    <property type="entry name" value="SBP_bac_5"/>
    <property type="match status" value="1"/>
</dbReference>
<dbReference type="GO" id="GO:1904680">
    <property type="term" value="F:peptide transmembrane transporter activity"/>
    <property type="evidence" value="ECO:0007669"/>
    <property type="project" value="TreeGrafter"/>
</dbReference>
<dbReference type="Gene3D" id="3.10.105.10">
    <property type="entry name" value="Dipeptide-binding Protein, Domain 3"/>
    <property type="match status" value="1"/>
</dbReference>
<dbReference type="InterPro" id="IPR039424">
    <property type="entry name" value="SBP_5"/>
</dbReference>
<dbReference type="GO" id="GO:0030288">
    <property type="term" value="C:outer membrane-bounded periplasmic space"/>
    <property type="evidence" value="ECO:0007669"/>
    <property type="project" value="UniProtKB-ARBA"/>
</dbReference>
<evidence type="ECO:0000259" key="5">
    <source>
        <dbReference type="Pfam" id="PF00496"/>
    </source>
</evidence>
<dbReference type="CDD" id="cd08498">
    <property type="entry name" value="PBP2_NikA_DppA_OppA_like_2"/>
    <property type="match status" value="1"/>
</dbReference>
<organism evidence="6 7">
    <name type="scientific">Sphaerotilus montanus</name>
    <dbReference type="NCBI Taxonomy" id="522889"/>
    <lineage>
        <taxon>Bacteria</taxon>
        <taxon>Pseudomonadati</taxon>
        <taxon>Pseudomonadota</taxon>
        <taxon>Betaproteobacteria</taxon>
        <taxon>Burkholderiales</taxon>
        <taxon>Sphaerotilaceae</taxon>
        <taxon>Sphaerotilus</taxon>
    </lineage>
</organism>
<sequence>MSTVRSLLPTVAAAVLAAALGLPASAQTLRWATQGDPQTMDPHSQNESLTNQMNAQVHETLVGRDKQLGIVPQLATEWQQTGPLTWRFKLRPNVKFHDGSPFTADDVVFSILRAREPSSNLIAYANQVGEPRKIDALTVEFRLAEPNPVFLQHMNTLFIMSKAWAEKHRVTKPQDFKNKEESFAAMNANGTGPFVLVSRQPDIKTTYKRNPAWWGKFEGNLQEVVYTPIKSDATRLAALVSGEVDFVLDPAPRDVARLKSTAGVKVVEGVENRVLFIGMDQARDKLLYGQVPGDTNPFKDVRVRRALYQAIDIEAIKTKLMNGQAIPTGAVVPSPLGSLNDPEIERRLPFDLAAARKLMADAGYADGFEVGMDCPNNRYVNDEELCVALAGMWSQLKVKVRVNAMPRATYFPKLQKLDTSLYLLGWGGSITDPETTFTPIYRRRADKGVGDWNFGNVKNDKLDALAAASSKEADVGKRQALIRQVFAEHNAQVHHIPLHRQFVPWAARQNVTVVHRADNWLEWQWVSVAPR</sequence>
<reference evidence="6 7" key="1">
    <citation type="submission" date="2020-07" db="EMBL/GenBank/DDBJ databases">
        <title>Genomic Encyclopedia of Archaeal and Bacterial Type Strains, Phase II (KMG-II): from individual species to whole genera.</title>
        <authorList>
            <person name="Goeker M."/>
        </authorList>
    </citation>
    <scope>NUCLEOTIDE SEQUENCE [LARGE SCALE GENOMIC DNA]</scope>
    <source>
        <strain evidence="6 7">DSM 21226</strain>
    </source>
</reference>
<comment type="similarity">
    <text evidence="1">Belongs to the bacterial solute-binding protein 5 family.</text>
</comment>
<dbReference type="SUPFAM" id="SSF53850">
    <property type="entry name" value="Periplasmic binding protein-like II"/>
    <property type="match status" value="1"/>
</dbReference>
<dbReference type="Proteomes" id="UP000518288">
    <property type="component" value="Unassembled WGS sequence"/>
</dbReference>
<dbReference type="AlphaFoldDB" id="A0A7Y9QZA2"/>
<comment type="caution">
    <text evidence="6">The sequence shown here is derived from an EMBL/GenBank/DDBJ whole genome shotgun (WGS) entry which is preliminary data.</text>
</comment>
<name>A0A7Y9QZA2_9BURK</name>
<feature type="domain" description="Solute-binding protein family 5" evidence="5">
    <location>
        <begin position="70"/>
        <end position="443"/>
    </location>
</feature>
<dbReference type="PIRSF" id="PIRSF002741">
    <property type="entry name" value="MppA"/>
    <property type="match status" value="1"/>
</dbReference>
<evidence type="ECO:0000256" key="1">
    <source>
        <dbReference type="ARBA" id="ARBA00005695"/>
    </source>
</evidence>
<feature type="signal peptide" evidence="4">
    <location>
        <begin position="1"/>
        <end position="26"/>
    </location>
</feature>
<gene>
    <name evidence="6" type="ORF">BDD16_002994</name>
</gene>
<proteinExistence type="inferred from homology"/>